<evidence type="ECO:0000256" key="17">
    <source>
        <dbReference type="ARBA" id="ARBA00048623"/>
    </source>
</evidence>
<comment type="function">
    <text evidence="14 19">Joins adenosylcobinamide-GDP and alpha-ribazole to generate adenosylcobalamin (Ado-cobalamin). Also synthesizes adenosylcobalamin 5'-phosphate from adenosylcobinamide-GDP and alpha-ribazole 5'-phosphate.</text>
</comment>
<protein>
    <recommendedName>
        <fullName evidence="6 19">Adenosylcobinamide-GDP ribazoletransferase</fullName>
        <ecNumber evidence="5 19">2.7.8.26</ecNumber>
    </recommendedName>
    <alternativeName>
        <fullName evidence="16 19">Cobalamin synthase</fullName>
    </alternativeName>
    <alternativeName>
        <fullName evidence="15 19">Cobalamin-5'-phosphate synthase</fullName>
    </alternativeName>
</protein>
<keyword evidence="9 19" id="KW-0808">Transferase</keyword>
<name>A0ABT1BZN3_9BACT</name>
<dbReference type="EC" id="2.7.8.26" evidence="5 19"/>
<dbReference type="InterPro" id="IPR003805">
    <property type="entry name" value="CobS"/>
</dbReference>
<dbReference type="Proteomes" id="UP001204015">
    <property type="component" value="Unassembled WGS sequence"/>
</dbReference>
<evidence type="ECO:0000256" key="15">
    <source>
        <dbReference type="ARBA" id="ARBA00032605"/>
    </source>
</evidence>
<dbReference type="HAMAP" id="MF_00719">
    <property type="entry name" value="CobS"/>
    <property type="match status" value="1"/>
</dbReference>
<keyword evidence="8 19" id="KW-0169">Cobalamin biosynthesis</keyword>
<keyword evidence="12 19" id="KW-1133">Transmembrane helix</keyword>
<evidence type="ECO:0000256" key="2">
    <source>
        <dbReference type="ARBA" id="ARBA00004651"/>
    </source>
</evidence>
<organism evidence="20 21">
    <name type="scientific">Segatella cerevisiae</name>
    <dbReference type="NCBI Taxonomy" id="2053716"/>
    <lineage>
        <taxon>Bacteria</taxon>
        <taxon>Pseudomonadati</taxon>
        <taxon>Bacteroidota</taxon>
        <taxon>Bacteroidia</taxon>
        <taxon>Bacteroidales</taxon>
        <taxon>Prevotellaceae</taxon>
        <taxon>Segatella</taxon>
    </lineage>
</organism>
<evidence type="ECO:0000256" key="18">
    <source>
        <dbReference type="ARBA" id="ARBA00049504"/>
    </source>
</evidence>
<keyword evidence="11 19" id="KW-0460">Magnesium</keyword>
<comment type="catalytic activity">
    <reaction evidence="17 19">
        <text>alpha-ribazole + adenosylcob(III)inamide-GDP = adenosylcob(III)alamin + GMP + H(+)</text>
        <dbReference type="Rhea" id="RHEA:16049"/>
        <dbReference type="ChEBI" id="CHEBI:10329"/>
        <dbReference type="ChEBI" id="CHEBI:15378"/>
        <dbReference type="ChEBI" id="CHEBI:18408"/>
        <dbReference type="ChEBI" id="CHEBI:58115"/>
        <dbReference type="ChEBI" id="CHEBI:60487"/>
        <dbReference type="EC" id="2.7.8.26"/>
    </reaction>
</comment>
<comment type="cofactor">
    <cofactor evidence="1 19">
        <name>Mg(2+)</name>
        <dbReference type="ChEBI" id="CHEBI:18420"/>
    </cofactor>
</comment>
<comment type="similarity">
    <text evidence="4 19">Belongs to the CobS family.</text>
</comment>
<comment type="pathway">
    <text evidence="3 19">Cofactor biosynthesis; adenosylcobalamin biosynthesis; adenosylcobalamin from cob(II)yrinate a,c-diamide: step 7/7.</text>
</comment>
<evidence type="ECO:0000256" key="9">
    <source>
        <dbReference type="ARBA" id="ARBA00022679"/>
    </source>
</evidence>
<comment type="caution">
    <text evidence="20">The sequence shown here is derived from an EMBL/GenBank/DDBJ whole genome shotgun (WGS) entry which is preliminary data.</text>
</comment>
<proteinExistence type="inferred from homology"/>
<evidence type="ECO:0000313" key="20">
    <source>
        <dbReference type="EMBL" id="MCO6026547.1"/>
    </source>
</evidence>
<evidence type="ECO:0000256" key="10">
    <source>
        <dbReference type="ARBA" id="ARBA00022692"/>
    </source>
</evidence>
<evidence type="ECO:0000256" key="6">
    <source>
        <dbReference type="ARBA" id="ARBA00015850"/>
    </source>
</evidence>
<evidence type="ECO:0000256" key="11">
    <source>
        <dbReference type="ARBA" id="ARBA00022842"/>
    </source>
</evidence>
<evidence type="ECO:0000256" key="4">
    <source>
        <dbReference type="ARBA" id="ARBA00010561"/>
    </source>
</evidence>
<sequence length="264" mass="29820">MKVSIDSNIKWTDRIWAAFIFFTRLPFWRVHQPPKAAYETVVEHWPLTGWLTGAVMGGVLIGCSHFLPLIISVLIAIIARILITGALHEDGLTDLIDGFGGGTGKQRILEIMKDSKIGTYGVLGIVFYELLFFFLLLQTASTRGTLYTFLFIIAADAFSKMIAGQIIQMLPYVRTAEQAKNQVVYRKFSVRAGISLFIQGALPMVVFLYYIHFAGWELFIFIPCLVMYFLYRLFYKKIGGYTGDCCGALFLLVELSLYLTCNLL</sequence>
<evidence type="ECO:0000313" key="21">
    <source>
        <dbReference type="Proteomes" id="UP001204015"/>
    </source>
</evidence>
<dbReference type="PANTHER" id="PTHR34148:SF1">
    <property type="entry name" value="ADENOSYLCOBINAMIDE-GDP RIBAZOLETRANSFERASE"/>
    <property type="match status" value="1"/>
</dbReference>
<evidence type="ECO:0000256" key="13">
    <source>
        <dbReference type="ARBA" id="ARBA00023136"/>
    </source>
</evidence>
<evidence type="ECO:0000256" key="19">
    <source>
        <dbReference type="HAMAP-Rule" id="MF_00719"/>
    </source>
</evidence>
<evidence type="ECO:0000256" key="7">
    <source>
        <dbReference type="ARBA" id="ARBA00022475"/>
    </source>
</evidence>
<dbReference type="Pfam" id="PF02654">
    <property type="entry name" value="CobS"/>
    <property type="match status" value="1"/>
</dbReference>
<evidence type="ECO:0000256" key="16">
    <source>
        <dbReference type="ARBA" id="ARBA00032853"/>
    </source>
</evidence>
<evidence type="ECO:0000256" key="8">
    <source>
        <dbReference type="ARBA" id="ARBA00022573"/>
    </source>
</evidence>
<dbReference type="RefSeq" id="WP_252761897.1">
    <property type="nucleotide sequence ID" value="NZ_JAMXLY010000073.1"/>
</dbReference>
<comment type="subcellular location">
    <subcellularLocation>
        <location evidence="2 19">Cell membrane</location>
        <topology evidence="2 19">Multi-pass membrane protein</topology>
    </subcellularLocation>
</comment>
<dbReference type="PANTHER" id="PTHR34148">
    <property type="entry name" value="ADENOSYLCOBINAMIDE-GDP RIBAZOLETRANSFERASE"/>
    <property type="match status" value="1"/>
</dbReference>
<feature type="transmembrane region" description="Helical" evidence="19">
    <location>
        <begin position="146"/>
        <end position="167"/>
    </location>
</feature>
<reference evidence="20 21" key="1">
    <citation type="submission" date="2022-06" db="EMBL/GenBank/DDBJ databases">
        <title>A taxonomic note on the genus Prevotella: Description of four novel genera and emended description of the genera Hallella and Xylanibacter.</title>
        <authorList>
            <person name="Hitch T.C.A."/>
        </authorList>
    </citation>
    <scope>NUCLEOTIDE SEQUENCE [LARGE SCALE GENOMIC DNA]</scope>
    <source>
        <strain evidence="20 21">DSM 100619</strain>
    </source>
</reference>
<feature type="transmembrane region" description="Helical" evidence="19">
    <location>
        <begin position="117"/>
        <end position="140"/>
    </location>
</feature>
<evidence type="ECO:0000256" key="5">
    <source>
        <dbReference type="ARBA" id="ARBA00013200"/>
    </source>
</evidence>
<feature type="transmembrane region" description="Helical" evidence="19">
    <location>
        <begin position="216"/>
        <end position="234"/>
    </location>
</feature>
<keyword evidence="10 19" id="KW-0812">Transmembrane</keyword>
<keyword evidence="21" id="KW-1185">Reference proteome</keyword>
<feature type="transmembrane region" description="Helical" evidence="19">
    <location>
        <begin position="188"/>
        <end position="210"/>
    </location>
</feature>
<keyword evidence="7 19" id="KW-1003">Cell membrane</keyword>
<feature type="transmembrane region" description="Helical" evidence="19">
    <location>
        <begin position="50"/>
        <end position="83"/>
    </location>
</feature>
<evidence type="ECO:0000256" key="12">
    <source>
        <dbReference type="ARBA" id="ARBA00022989"/>
    </source>
</evidence>
<dbReference type="EMBL" id="JAMXLY010000073">
    <property type="protein sequence ID" value="MCO6026547.1"/>
    <property type="molecule type" value="Genomic_DNA"/>
</dbReference>
<evidence type="ECO:0000256" key="3">
    <source>
        <dbReference type="ARBA" id="ARBA00004663"/>
    </source>
</evidence>
<gene>
    <name evidence="19" type="primary">cobS</name>
    <name evidence="20" type="ORF">NG821_12000</name>
</gene>
<evidence type="ECO:0000256" key="1">
    <source>
        <dbReference type="ARBA" id="ARBA00001946"/>
    </source>
</evidence>
<keyword evidence="13 19" id="KW-0472">Membrane</keyword>
<comment type="catalytic activity">
    <reaction evidence="18 19">
        <text>alpha-ribazole 5'-phosphate + adenosylcob(III)inamide-GDP = adenosylcob(III)alamin 5'-phosphate + GMP + H(+)</text>
        <dbReference type="Rhea" id="RHEA:23560"/>
        <dbReference type="ChEBI" id="CHEBI:15378"/>
        <dbReference type="ChEBI" id="CHEBI:57918"/>
        <dbReference type="ChEBI" id="CHEBI:58115"/>
        <dbReference type="ChEBI" id="CHEBI:60487"/>
        <dbReference type="ChEBI" id="CHEBI:60493"/>
        <dbReference type="EC" id="2.7.8.26"/>
    </reaction>
</comment>
<feature type="transmembrane region" description="Helical" evidence="19">
    <location>
        <begin position="241"/>
        <end position="259"/>
    </location>
</feature>
<accession>A0ABT1BZN3</accession>
<evidence type="ECO:0000256" key="14">
    <source>
        <dbReference type="ARBA" id="ARBA00025228"/>
    </source>
</evidence>